<accession>A0ABD2MEC0</accession>
<protein>
    <submittedName>
        <fullName evidence="1">Uncharacterized protein</fullName>
    </submittedName>
</protein>
<name>A0ABD2MEC0_9BILA</name>
<dbReference type="EMBL" id="JBICBT010000021">
    <property type="protein sequence ID" value="KAL3125801.1"/>
    <property type="molecule type" value="Genomic_DNA"/>
</dbReference>
<dbReference type="Proteomes" id="UP001620626">
    <property type="component" value="Unassembled WGS sequence"/>
</dbReference>
<evidence type="ECO:0000313" key="1">
    <source>
        <dbReference type="EMBL" id="KAL3125801.1"/>
    </source>
</evidence>
<reference evidence="1 2" key="1">
    <citation type="submission" date="2024-10" db="EMBL/GenBank/DDBJ databases">
        <authorList>
            <person name="Kim D."/>
        </authorList>
    </citation>
    <scope>NUCLEOTIDE SEQUENCE [LARGE SCALE GENOMIC DNA]</scope>
    <source>
        <strain evidence="1">BH-2024</strain>
    </source>
</reference>
<gene>
    <name evidence="1" type="ORF">niasHT_009167</name>
</gene>
<proteinExistence type="predicted"/>
<keyword evidence="2" id="KW-1185">Reference proteome</keyword>
<comment type="caution">
    <text evidence="1">The sequence shown here is derived from an EMBL/GenBank/DDBJ whole genome shotgun (WGS) entry which is preliminary data.</text>
</comment>
<evidence type="ECO:0000313" key="2">
    <source>
        <dbReference type="Proteomes" id="UP001620626"/>
    </source>
</evidence>
<organism evidence="1 2">
    <name type="scientific">Heterodera trifolii</name>
    <dbReference type="NCBI Taxonomy" id="157864"/>
    <lineage>
        <taxon>Eukaryota</taxon>
        <taxon>Metazoa</taxon>
        <taxon>Ecdysozoa</taxon>
        <taxon>Nematoda</taxon>
        <taxon>Chromadorea</taxon>
        <taxon>Rhabditida</taxon>
        <taxon>Tylenchina</taxon>
        <taxon>Tylenchomorpha</taxon>
        <taxon>Tylenchoidea</taxon>
        <taxon>Heteroderidae</taxon>
        <taxon>Heteroderinae</taxon>
        <taxon>Heterodera</taxon>
    </lineage>
</organism>
<sequence length="119" mass="14187">MNRIDRTNNFAEAYHRTLQHAIGIGQAHPTIWKFINILREHQKIIDVDFEHFLAGNAPPLKAKRYREADRRILRILERYNREKAQPQINDDHQYGQNQNNPNLFNEMLRGISSNYQMDC</sequence>
<dbReference type="AlphaFoldDB" id="A0ABD2MEC0"/>